<sequence length="116" mass="12631">MITKNFRLNALANQYAAALYNHIASEGCGERFLINADGCPIQVDIVGGVKGIRDLIDGYALGALKDEYPQWEDVGIQLLNKCVRNGELTKSGREIWQSMVNDMGSTVADRNGGKNA</sequence>
<gene>
    <name evidence="1" type="ORF">AB7Z85_16040</name>
</gene>
<evidence type="ECO:0000313" key="1">
    <source>
        <dbReference type="EMBL" id="MEX9254007.1"/>
    </source>
</evidence>
<protein>
    <recommendedName>
        <fullName evidence="3">Prophage protein</fullName>
    </recommendedName>
</protein>
<evidence type="ECO:0008006" key="3">
    <source>
        <dbReference type="Google" id="ProtNLM"/>
    </source>
</evidence>
<comment type="caution">
    <text evidence="1">The sequence shown here is derived from an EMBL/GenBank/DDBJ whole genome shotgun (WGS) entry which is preliminary data.</text>
</comment>
<accession>A0ABV4ACQ6</accession>
<proteinExistence type="predicted"/>
<dbReference type="EMBL" id="JBFZPZ010000013">
    <property type="protein sequence ID" value="MEX9254007.1"/>
    <property type="molecule type" value="Genomic_DNA"/>
</dbReference>
<name>A0ABV4ACQ6_9ENTR</name>
<dbReference type="Proteomes" id="UP001561463">
    <property type="component" value="Unassembled WGS sequence"/>
</dbReference>
<dbReference type="RefSeq" id="WP_045325662.1">
    <property type="nucleotide sequence ID" value="NZ_JBFZPZ010000013.1"/>
</dbReference>
<keyword evidence="2" id="KW-1185">Reference proteome</keyword>
<evidence type="ECO:0000313" key="2">
    <source>
        <dbReference type="Proteomes" id="UP001561463"/>
    </source>
</evidence>
<reference evidence="1 2" key="1">
    <citation type="submission" date="2024-03" db="EMBL/GenBank/DDBJ databases">
        <title>Role of Flies in the Dissemination of Carbapenem-Resistant Enterobacteriaceae (CRE): An Epidemiological and Genomic Study in China.</title>
        <authorList>
            <person name="Chen K."/>
            <person name="Zhang R."/>
            <person name="Chen S."/>
        </authorList>
    </citation>
    <scope>NUCLEOTIDE SEQUENCE [LARGE SCALE GENOMIC DNA]</scope>
    <source>
        <strain evidence="2">fly-313</strain>
    </source>
</reference>
<organism evidence="1 2">
    <name type="scientific">Pseudenterobacter timonensis</name>
    <dbReference type="NCBI Taxonomy" id="1755099"/>
    <lineage>
        <taxon>Bacteria</taxon>
        <taxon>Pseudomonadati</taxon>
        <taxon>Pseudomonadota</taxon>
        <taxon>Gammaproteobacteria</taxon>
        <taxon>Enterobacterales</taxon>
        <taxon>Enterobacteriaceae</taxon>
        <taxon>Pseudenterobacter</taxon>
    </lineage>
</organism>